<dbReference type="KEGG" id="pfy:PFICI_12055"/>
<protein>
    <submittedName>
        <fullName evidence="2">Uncharacterized protein</fullName>
    </submittedName>
</protein>
<feature type="compositionally biased region" description="Low complexity" evidence="1">
    <location>
        <begin position="1"/>
        <end position="10"/>
    </location>
</feature>
<dbReference type="GeneID" id="19277068"/>
<feature type="compositionally biased region" description="Pro residues" evidence="1">
    <location>
        <begin position="11"/>
        <end position="20"/>
    </location>
</feature>
<dbReference type="HOGENOM" id="CLU_2224137_0_0_1"/>
<feature type="compositionally biased region" description="Gly residues" evidence="1">
    <location>
        <begin position="23"/>
        <end position="39"/>
    </location>
</feature>
<feature type="region of interest" description="Disordered" evidence="1">
    <location>
        <begin position="1"/>
        <end position="39"/>
    </location>
</feature>
<accession>W3WS49</accession>
<dbReference type="Proteomes" id="UP000030651">
    <property type="component" value="Unassembled WGS sequence"/>
</dbReference>
<evidence type="ECO:0000256" key="1">
    <source>
        <dbReference type="SAM" id="MobiDB-lite"/>
    </source>
</evidence>
<dbReference type="EMBL" id="KI912117">
    <property type="protein sequence ID" value="ETS76668.1"/>
    <property type="molecule type" value="Genomic_DNA"/>
</dbReference>
<dbReference type="RefSeq" id="XP_007838827.1">
    <property type="nucleotide sequence ID" value="XM_007840636.1"/>
</dbReference>
<dbReference type="InParanoid" id="W3WS49"/>
<gene>
    <name evidence="2" type="ORF">PFICI_12055</name>
</gene>
<organism evidence="2 3">
    <name type="scientific">Pestalotiopsis fici (strain W106-1 / CGMCC3.15140)</name>
    <dbReference type="NCBI Taxonomy" id="1229662"/>
    <lineage>
        <taxon>Eukaryota</taxon>
        <taxon>Fungi</taxon>
        <taxon>Dikarya</taxon>
        <taxon>Ascomycota</taxon>
        <taxon>Pezizomycotina</taxon>
        <taxon>Sordariomycetes</taxon>
        <taxon>Xylariomycetidae</taxon>
        <taxon>Amphisphaeriales</taxon>
        <taxon>Sporocadaceae</taxon>
        <taxon>Pestalotiopsis</taxon>
    </lineage>
</organism>
<evidence type="ECO:0000313" key="2">
    <source>
        <dbReference type="EMBL" id="ETS76668.1"/>
    </source>
</evidence>
<name>W3WS49_PESFW</name>
<keyword evidence="3" id="KW-1185">Reference proteome</keyword>
<reference evidence="3" key="1">
    <citation type="journal article" date="2015" name="BMC Genomics">
        <title>Genomic and transcriptomic analysis of the endophytic fungus Pestalotiopsis fici reveals its lifestyle and high potential for synthesis of natural products.</title>
        <authorList>
            <person name="Wang X."/>
            <person name="Zhang X."/>
            <person name="Liu L."/>
            <person name="Xiang M."/>
            <person name="Wang W."/>
            <person name="Sun X."/>
            <person name="Che Y."/>
            <person name="Guo L."/>
            <person name="Liu G."/>
            <person name="Guo L."/>
            <person name="Wang C."/>
            <person name="Yin W.B."/>
            <person name="Stadler M."/>
            <person name="Zhang X."/>
            <person name="Liu X."/>
        </authorList>
    </citation>
    <scope>NUCLEOTIDE SEQUENCE [LARGE SCALE GENOMIC DNA]</scope>
    <source>
        <strain evidence="3">W106-1 / CGMCC3.15140</strain>
    </source>
</reference>
<sequence length="106" mass="10438">MGIPMGIGIPRPIPGGPPLPMGNGPGGAPGHGAPGGIGGGPPVIGLGMCCPSTHSVSSISLPESDCPLEPLLDGDPDVAPEVVLFGLWSGQSLEPLQALEMSRESP</sequence>
<dbReference type="AlphaFoldDB" id="W3WS49"/>
<proteinExistence type="predicted"/>
<evidence type="ECO:0000313" key="3">
    <source>
        <dbReference type="Proteomes" id="UP000030651"/>
    </source>
</evidence>